<proteinExistence type="predicted"/>
<evidence type="ECO:0000313" key="1">
    <source>
        <dbReference type="EMBL" id="MDE5412571.1"/>
    </source>
</evidence>
<organism evidence="1 2">
    <name type="scientific">Alkalihalobacterium chitinilyticum</name>
    <dbReference type="NCBI Taxonomy" id="2980103"/>
    <lineage>
        <taxon>Bacteria</taxon>
        <taxon>Bacillati</taxon>
        <taxon>Bacillota</taxon>
        <taxon>Bacilli</taxon>
        <taxon>Bacillales</taxon>
        <taxon>Bacillaceae</taxon>
        <taxon>Alkalihalobacterium</taxon>
    </lineage>
</organism>
<dbReference type="RefSeq" id="WP_275117201.1">
    <property type="nucleotide sequence ID" value="NZ_JAOTPO010000002.1"/>
</dbReference>
<name>A0ABT5VAR9_9BACI</name>
<comment type="caution">
    <text evidence="1">The sequence shown here is derived from an EMBL/GenBank/DDBJ whole genome shotgun (WGS) entry which is preliminary data.</text>
</comment>
<gene>
    <name evidence="1" type="ORF">N7Z68_04175</name>
</gene>
<sequence>MKTKLPPTFTEYWRGKAEVIDIHSTKTEQKEVQPEDLGREWRELLEAVQTAAKREWE</sequence>
<keyword evidence="2" id="KW-1185">Reference proteome</keyword>
<reference evidence="1" key="1">
    <citation type="submission" date="2024-05" db="EMBL/GenBank/DDBJ databases">
        <title>Alkalihalobacillus sp. strain MEB203 novel alkaliphilic bacterium from Lonar Lake, India.</title>
        <authorList>
            <person name="Joshi A."/>
            <person name="Thite S."/>
            <person name="Mengade P."/>
        </authorList>
    </citation>
    <scope>NUCLEOTIDE SEQUENCE</scope>
    <source>
        <strain evidence="1">MEB 203</strain>
    </source>
</reference>
<dbReference type="Proteomes" id="UP001148125">
    <property type="component" value="Unassembled WGS sequence"/>
</dbReference>
<protein>
    <submittedName>
        <fullName evidence="1">Uncharacterized protein</fullName>
    </submittedName>
</protein>
<evidence type="ECO:0000313" key="2">
    <source>
        <dbReference type="Proteomes" id="UP001148125"/>
    </source>
</evidence>
<accession>A0ABT5VAR9</accession>
<dbReference type="EMBL" id="JAOTPO010000002">
    <property type="protein sequence ID" value="MDE5412571.1"/>
    <property type="molecule type" value="Genomic_DNA"/>
</dbReference>